<reference evidence="2" key="1">
    <citation type="submission" date="2023-04" db="EMBL/GenBank/DDBJ databases">
        <title>Candida boidinii NBRC 10035.</title>
        <authorList>
            <person name="Ichikawa N."/>
            <person name="Sato H."/>
            <person name="Tonouchi N."/>
        </authorList>
    </citation>
    <scope>NUCLEOTIDE SEQUENCE</scope>
    <source>
        <strain evidence="2">NBRC 10035</strain>
    </source>
</reference>
<dbReference type="Proteomes" id="UP001165120">
    <property type="component" value="Unassembled WGS sequence"/>
</dbReference>
<gene>
    <name evidence="2" type="ORF">Cboi02_000141300</name>
</gene>
<comment type="caution">
    <text evidence="2">The sequence shown here is derived from an EMBL/GenBank/DDBJ whole genome shotgun (WGS) entry which is preliminary data.</text>
</comment>
<name>A0A9W6SWQ3_CANBO</name>
<evidence type="ECO:0000313" key="2">
    <source>
        <dbReference type="EMBL" id="GME68125.1"/>
    </source>
</evidence>
<dbReference type="EMBL" id="BSXN01000333">
    <property type="protein sequence ID" value="GME68125.1"/>
    <property type="molecule type" value="Genomic_DNA"/>
</dbReference>
<evidence type="ECO:0000313" key="3">
    <source>
        <dbReference type="Proteomes" id="UP001165120"/>
    </source>
</evidence>
<organism evidence="2 3">
    <name type="scientific">Candida boidinii</name>
    <name type="common">Yeast</name>
    <dbReference type="NCBI Taxonomy" id="5477"/>
    <lineage>
        <taxon>Eukaryota</taxon>
        <taxon>Fungi</taxon>
        <taxon>Dikarya</taxon>
        <taxon>Ascomycota</taxon>
        <taxon>Saccharomycotina</taxon>
        <taxon>Pichiomycetes</taxon>
        <taxon>Pichiales</taxon>
        <taxon>Pichiaceae</taxon>
        <taxon>Ogataea</taxon>
        <taxon>Ogataea/Candida clade</taxon>
    </lineage>
</organism>
<feature type="compositionally biased region" description="Low complexity" evidence="1">
    <location>
        <begin position="96"/>
        <end position="105"/>
    </location>
</feature>
<keyword evidence="3" id="KW-1185">Reference proteome</keyword>
<accession>A0A9W6SWQ3</accession>
<protein>
    <submittedName>
        <fullName evidence="2">Unnamed protein product</fullName>
    </submittedName>
</protein>
<evidence type="ECO:0000256" key="1">
    <source>
        <dbReference type="SAM" id="MobiDB-lite"/>
    </source>
</evidence>
<dbReference type="AlphaFoldDB" id="A0A9W6SWQ3"/>
<sequence length="166" mass="18082">MKNTVVSGFSDPAGLFFATVVSAPGRKTRIQVIPVDDSVTQLQSELEFESDEDIVCVRWIPLPTKEVLQNGNGNGSSKSNNSSPSKKSSKRKHSSENTTTSTTNNGIEDNKSFSYLAILLSSGEILLYSPLNKEVINKISTESTSVKSICKSADITSNYKIIKLFQ</sequence>
<proteinExistence type="predicted"/>
<feature type="compositionally biased region" description="Low complexity" evidence="1">
    <location>
        <begin position="75"/>
        <end position="86"/>
    </location>
</feature>
<feature type="region of interest" description="Disordered" evidence="1">
    <location>
        <begin position="67"/>
        <end position="106"/>
    </location>
</feature>